<keyword evidence="6" id="KW-0482">Metalloprotease</keyword>
<evidence type="ECO:0000256" key="4">
    <source>
        <dbReference type="ARBA" id="ARBA00022801"/>
    </source>
</evidence>
<feature type="transmembrane region" description="Helical" evidence="7">
    <location>
        <begin position="34"/>
        <end position="54"/>
    </location>
</feature>
<dbReference type="Gene3D" id="1.10.1380.10">
    <property type="entry name" value="Neutral endopeptidase , domain2"/>
    <property type="match status" value="1"/>
</dbReference>
<organism evidence="10 11">
    <name type="scientific">Crassostrea virginica</name>
    <name type="common">Eastern oyster</name>
    <dbReference type="NCBI Taxonomy" id="6565"/>
    <lineage>
        <taxon>Eukaryota</taxon>
        <taxon>Metazoa</taxon>
        <taxon>Spiralia</taxon>
        <taxon>Lophotrochozoa</taxon>
        <taxon>Mollusca</taxon>
        <taxon>Bivalvia</taxon>
        <taxon>Autobranchia</taxon>
        <taxon>Pteriomorphia</taxon>
        <taxon>Ostreida</taxon>
        <taxon>Ostreoidea</taxon>
        <taxon>Ostreidae</taxon>
        <taxon>Crassostrea</taxon>
    </lineage>
</organism>
<dbReference type="InterPro" id="IPR008753">
    <property type="entry name" value="Peptidase_M13_N"/>
</dbReference>
<dbReference type="PRINTS" id="PR00786">
    <property type="entry name" value="NEPRILYSIN"/>
</dbReference>
<proteinExistence type="predicted"/>
<dbReference type="KEGG" id="cvn:111133048"/>
<dbReference type="PANTHER" id="PTHR11733:SF133">
    <property type="entry name" value="PHOSPHATE-REGULATING NEUTRAL ENDOPEPTIDASE PHEX"/>
    <property type="match status" value="1"/>
</dbReference>
<dbReference type="GO" id="GO:0016485">
    <property type="term" value="P:protein processing"/>
    <property type="evidence" value="ECO:0007669"/>
    <property type="project" value="TreeGrafter"/>
</dbReference>
<dbReference type="InterPro" id="IPR000718">
    <property type="entry name" value="Peptidase_M13"/>
</dbReference>
<keyword evidence="7" id="KW-0472">Membrane</keyword>
<keyword evidence="2" id="KW-0645">Protease</keyword>
<dbReference type="GO" id="GO:0005886">
    <property type="term" value="C:plasma membrane"/>
    <property type="evidence" value="ECO:0007669"/>
    <property type="project" value="TreeGrafter"/>
</dbReference>
<dbReference type="GO" id="GO:0046872">
    <property type="term" value="F:metal ion binding"/>
    <property type="evidence" value="ECO:0007669"/>
    <property type="project" value="UniProtKB-KW"/>
</dbReference>
<evidence type="ECO:0000256" key="7">
    <source>
        <dbReference type="SAM" id="Phobius"/>
    </source>
</evidence>
<dbReference type="SUPFAM" id="SSF55486">
    <property type="entry name" value="Metalloproteases ('zincins'), catalytic domain"/>
    <property type="match status" value="1"/>
</dbReference>
<dbReference type="InterPro" id="IPR042089">
    <property type="entry name" value="Peptidase_M13_dom_2"/>
</dbReference>
<dbReference type="InterPro" id="IPR024079">
    <property type="entry name" value="MetalloPept_cat_dom_sf"/>
</dbReference>
<dbReference type="GeneID" id="111133048"/>
<comment type="cofactor">
    <cofactor evidence="1">
        <name>Zn(2+)</name>
        <dbReference type="ChEBI" id="CHEBI:29105"/>
    </cofactor>
</comment>
<dbReference type="PANTHER" id="PTHR11733">
    <property type="entry name" value="ZINC METALLOPROTEASE FAMILY M13 NEPRILYSIN-RELATED"/>
    <property type="match status" value="1"/>
</dbReference>
<name>A0A8B8EB68_CRAVI</name>
<evidence type="ECO:0000313" key="11">
    <source>
        <dbReference type="RefSeq" id="XP_022336813.1"/>
    </source>
</evidence>
<dbReference type="RefSeq" id="XP_022336813.1">
    <property type="nucleotide sequence ID" value="XM_022481105.1"/>
</dbReference>
<dbReference type="PROSITE" id="PS51885">
    <property type="entry name" value="NEPRILYSIN"/>
    <property type="match status" value="1"/>
</dbReference>
<protein>
    <submittedName>
        <fullName evidence="11">Neprilysin-like</fullName>
    </submittedName>
</protein>
<keyword evidence="4" id="KW-0378">Hydrolase</keyword>
<sequence length="765" mass="87119">MQNGKQTNGETKLDVQDVELSFKKKGFRTNLEKILILFSVVALVVCVVFIVLYVNATKEEKLITSGDTGASTSGNICLTPECSIAASRLLNSLDTTANPCENFYEFACGTWAKKNVIPEDVSSYSMFSVVREDVEVIMKIVLEAPVKADDPLSVTHARDLYRSCINQTYIDSRGIAPTFGLLKELGGWPVLGDKNGGSWNESDYDLTTLLLNLMKYNNKPLINLYVYTDSKNSTTRIIYLDQPDFGMPGRKYYLNGLNDPMVQAYKELAESVARAFEADPGTVESDMEEVVKLEIDLANITMKDEDRRDNFLLYNPIHMNKLRDNYTVPAEAMFDWDAFITRVMNIEGVDVSLSPDETIIVRAIPYFSKMFDVLGKYPKRTIANYLIWRIMKNRINNLGQNFQELVTEYNKAIYGTSTPRARWRTCASYVNTYYGLSLGRLFVKEAFDEEAKKETLDMIHNLRAAFGELVDENSWMDDTTRGLAKEKAKYIQEKIGYQDFILNSTALDEYYENYTAKADTYFENVLSNLQRSTIDSLRYLRFEVDKNDWGTAPATVNAYYNSVLNRIMFPAGILQPPFFSRTQTKSMNYGGIGVVIGHEITHGFDDRGRQYDKDGNLKQWWTDAVIQKFKNQTQCLVNQYGDFSVPEADGMKMNGINTLGENIADNGGLKESFRAYRRWVESRGREEAQLPGVQYTHDQIFFINFAQVWCGNMRKEDAINRIRTGVHSPGRFRVIGTLQNSADFSRAFNCPATSYMNPPTKCSVW</sequence>
<keyword evidence="7" id="KW-0812">Transmembrane</keyword>
<evidence type="ECO:0000259" key="8">
    <source>
        <dbReference type="Pfam" id="PF01431"/>
    </source>
</evidence>
<dbReference type="OrthoDB" id="6475849at2759"/>
<feature type="domain" description="Peptidase M13 N-terminal" evidence="9">
    <location>
        <begin position="99"/>
        <end position="497"/>
    </location>
</feature>
<dbReference type="Gene3D" id="3.40.390.10">
    <property type="entry name" value="Collagenase (Catalytic Domain)"/>
    <property type="match status" value="1"/>
</dbReference>
<reference evidence="11" key="1">
    <citation type="submission" date="2025-08" db="UniProtKB">
        <authorList>
            <consortium name="RefSeq"/>
        </authorList>
    </citation>
    <scope>IDENTIFICATION</scope>
    <source>
        <tissue evidence="11">Whole sample</tissue>
    </source>
</reference>
<feature type="domain" description="Peptidase M13 C-terminal" evidence="8">
    <location>
        <begin position="557"/>
        <end position="764"/>
    </location>
</feature>
<evidence type="ECO:0000256" key="6">
    <source>
        <dbReference type="ARBA" id="ARBA00023049"/>
    </source>
</evidence>
<dbReference type="Pfam" id="PF01431">
    <property type="entry name" value="Peptidase_M13"/>
    <property type="match status" value="1"/>
</dbReference>
<evidence type="ECO:0000256" key="5">
    <source>
        <dbReference type="ARBA" id="ARBA00022833"/>
    </source>
</evidence>
<evidence type="ECO:0000256" key="3">
    <source>
        <dbReference type="ARBA" id="ARBA00022723"/>
    </source>
</evidence>
<dbReference type="InterPro" id="IPR018497">
    <property type="entry name" value="Peptidase_M13_C"/>
</dbReference>
<keyword evidence="5" id="KW-0862">Zinc</keyword>
<dbReference type="Proteomes" id="UP000694844">
    <property type="component" value="Chromosome 5"/>
</dbReference>
<evidence type="ECO:0000256" key="1">
    <source>
        <dbReference type="ARBA" id="ARBA00001947"/>
    </source>
</evidence>
<keyword evidence="3" id="KW-0479">Metal-binding</keyword>
<dbReference type="AlphaFoldDB" id="A0A8B8EB68"/>
<evidence type="ECO:0000256" key="2">
    <source>
        <dbReference type="ARBA" id="ARBA00022670"/>
    </source>
</evidence>
<keyword evidence="10" id="KW-1185">Reference proteome</keyword>
<keyword evidence="7" id="KW-1133">Transmembrane helix</keyword>
<gene>
    <name evidence="11" type="primary">LOC111133048</name>
</gene>
<evidence type="ECO:0000259" key="9">
    <source>
        <dbReference type="Pfam" id="PF05649"/>
    </source>
</evidence>
<dbReference type="Pfam" id="PF05649">
    <property type="entry name" value="Peptidase_M13_N"/>
    <property type="match status" value="1"/>
</dbReference>
<accession>A0A8B8EB68</accession>
<dbReference type="CDD" id="cd08662">
    <property type="entry name" value="M13"/>
    <property type="match status" value="1"/>
</dbReference>
<evidence type="ECO:0000313" key="10">
    <source>
        <dbReference type="Proteomes" id="UP000694844"/>
    </source>
</evidence>
<dbReference type="GO" id="GO:0004222">
    <property type="term" value="F:metalloendopeptidase activity"/>
    <property type="evidence" value="ECO:0007669"/>
    <property type="project" value="InterPro"/>
</dbReference>